<keyword evidence="2" id="KW-1185">Reference proteome</keyword>
<name>A0A7X0IF67_9ACTN</name>
<organism evidence="1 2">
    <name type="scientific">Sphaerisporangium rubeum</name>
    <dbReference type="NCBI Taxonomy" id="321317"/>
    <lineage>
        <taxon>Bacteria</taxon>
        <taxon>Bacillati</taxon>
        <taxon>Actinomycetota</taxon>
        <taxon>Actinomycetes</taxon>
        <taxon>Streptosporangiales</taxon>
        <taxon>Streptosporangiaceae</taxon>
        <taxon>Sphaerisporangium</taxon>
    </lineage>
</organism>
<gene>
    <name evidence="1" type="ORF">BJ992_003550</name>
</gene>
<dbReference type="AlphaFoldDB" id="A0A7X0IF67"/>
<dbReference type="EMBL" id="JACHIU010000001">
    <property type="protein sequence ID" value="MBB6474119.1"/>
    <property type="molecule type" value="Genomic_DNA"/>
</dbReference>
<protein>
    <submittedName>
        <fullName evidence="1">Uncharacterized protein</fullName>
    </submittedName>
</protein>
<reference evidence="1 2" key="1">
    <citation type="submission" date="2020-08" db="EMBL/GenBank/DDBJ databases">
        <title>Sequencing the genomes of 1000 actinobacteria strains.</title>
        <authorList>
            <person name="Klenk H.-P."/>
        </authorList>
    </citation>
    <scope>NUCLEOTIDE SEQUENCE [LARGE SCALE GENOMIC DNA]</scope>
    <source>
        <strain evidence="1 2">DSM 44936</strain>
    </source>
</reference>
<comment type="caution">
    <text evidence="1">The sequence shown here is derived from an EMBL/GenBank/DDBJ whole genome shotgun (WGS) entry which is preliminary data.</text>
</comment>
<sequence length="32" mass="3332">MNATMSRFIGGYVGGGLVLEAVGSSRQDEVET</sequence>
<evidence type="ECO:0000313" key="2">
    <source>
        <dbReference type="Proteomes" id="UP000555564"/>
    </source>
</evidence>
<proteinExistence type="predicted"/>
<evidence type="ECO:0000313" key="1">
    <source>
        <dbReference type="EMBL" id="MBB6474119.1"/>
    </source>
</evidence>
<dbReference type="Proteomes" id="UP000555564">
    <property type="component" value="Unassembled WGS sequence"/>
</dbReference>
<accession>A0A7X0IF67</accession>